<feature type="topological domain" description="Cytoplasmic" evidence="9">
    <location>
        <begin position="173"/>
        <end position="219"/>
    </location>
</feature>
<comment type="similarity">
    <text evidence="2 9">Belongs to the WRB/GET1 family.</text>
</comment>
<keyword evidence="8 9" id="KW-0472">Membrane</keyword>
<dbReference type="GO" id="GO:0005789">
    <property type="term" value="C:endoplasmic reticulum membrane"/>
    <property type="evidence" value="ECO:0007669"/>
    <property type="project" value="UniProtKB-SubCell"/>
</dbReference>
<dbReference type="Gene3D" id="1.10.287.660">
    <property type="entry name" value="Helix hairpin bin"/>
    <property type="match status" value="1"/>
</dbReference>
<dbReference type="GO" id="GO:0043529">
    <property type="term" value="C:GET complex"/>
    <property type="evidence" value="ECO:0007669"/>
    <property type="project" value="InterPro"/>
</dbReference>
<evidence type="ECO:0000256" key="8">
    <source>
        <dbReference type="ARBA" id="ARBA00023136"/>
    </source>
</evidence>
<dbReference type="InterPro" id="IPR027538">
    <property type="entry name" value="Get1_fungi"/>
</dbReference>
<evidence type="ECO:0000256" key="10">
    <source>
        <dbReference type="SAM" id="MobiDB-lite"/>
    </source>
</evidence>
<dbReference type="InterPro" id="IPR029012">
    <property type="entry name" value="Helix_hairpin_bin_sf"/>
</dbReference>
<evidence type="ECO:0000256" key="5">
    <source>
        <dbReference type="ARBA" id="ARBA00022824"/>
    </source>
</evidence>
<dbReference type="OrthoDB" id="69461at2759"/>
<dbReference type="InterPro" id="IPR028945">
    <property type="entry name" value="Get1"/>
</dbReference>
<dbReference type="HAMAP" id="MF_03113">
    <property type="entry name" value="Get1"/>
    <property type="match status" value="1"/>
</dbReference>
<evidence type="ECO:0000313" key="12">
    <source>
        <dbReference type="EMBL" id="KAG9235045.1"/>
    </source>
</evidence>
<keyword evidence="5 9" id="KW-0256">Endoplasmic reticulum</keyword>
<feature type="compositionally biased region" description="Basic and acidic residues" evidence="10">
    <location>
        <begin position="193"/>
        <end position="219"/>
    </location>
</feature>
<dbReference type="FunFam" id="1.10.287.660:FF:000006">
    <property type="entry name" value="Protein GET1"/>
    <property type="match status" value="1"/>
</dbReference>
<evidence type="ECO:0000256" key="1">
    <source>
        <dbReference type="ARBA" id="ARBA00004477"/>
    </source>
</evidence>
<name>A0A9P7YK65_9HELO</name>
<dbReference type="AlphaFoldDB" id="A0A9P7YK65"/>
<evidence type="ECO:0000256" key="3">
    <source>
        <dbReference type="ARBA" id="ARBA00022448"/>
    </source>
</evidence>
<gene>
    <name evidence="9" type="primary">GET1</name>
    <name evidence="12" type="ORF">BJ875DRAFT_283542</name>
</gene>
<evidence type="ECO:0000256" key="6">
    <source>
        <dbReference type="ARBA" id="ARBA00022989"/>
    </source>
</evidence>
<evidence type="ECO:0000256" key="4">
    <source>
        <dbReference type="ARBA" id="ARBA00022692"/>
    </source>
</evidence>
<evidence type="ECO:0000256" key="7">
    <source>
        <dbReference type="ARBA" id="ARBA00023054"/>
    </source>
</evidence>
<keyword evidence="7" id="KW-0175">Coiled coil</keyword>
<evidence type="ECO:0000313" key="13">
    <source>
        <dbReference type="Proteomes" id="UP000824998"/>
    </source>
</evidence>
<dbReference type="GO" id="GO:0043495">
    <property type="term" value="F:protein-membrane adaptor activity"/>
    <property type="evidence" value="ECO:0007669"/>
    <property type="project" value="TreeGrafter"/>
</dbReference>
<evidence type="ECO:0000256" key="9">
    <source>
        <dbReference type="HAMAP-Rule" id="MF_03113"/>
    </source>
</evidence>
<comment type="caution">
    <text evidence="12">The sequence shown here is derived from an EMBL/GenBank/DDBJ whole genome shotgun (WGS) entry which is preliminary data.</text>
</comment>
<dbReference type="GO" id="GO:0071816">
    <property type="term" value="P:tail-anchored membrane protein insertion into ER membrane"/>
    <property type="evidence" value="ECO:0007669"/>
    <property type="project" value="InterPro"/>
</dbReference>
<accession>A0A9P7YK65</accession>
<dbReference type="Proteomes" id="UP000824998">
    <property type="component" value="Unassembled WGS sequence"/>
</dbReference>
<feature type="chain" id="PRO_5040302907" evidence="11">
    <location>
        <begin position="21"/>
        <end position="219"/>
    </location>
</feature>
<feature type="topological domain" description="Lumenal" evidence="9">
    <location>
        <begin position="1"/>
        <end position="4"/>
    </location>
</feature>
<keyword evidence="6 9" id="KW-1133">Transmembrane helix</keyword>
<protein>
    <submittedName>
        <fullName evidence="12">Protein get1</fullName>
    </submittedName>
</protein>
<keyword evidence="11" id="KW-0732">Signal</keyword>
<keyword evidence="4 9" id="KW-0812">Transmembrane</keyword>
<reference evidence="12" key="1">
    <citation type="journal article" date="2021" name="IMA Fungus">
        <title>Genomic characterization of three marine fungi, including Emericellopsis atlantica sp. nov. with signatures of a generalist lifestyle and marine biomass degradation.</title>
        <authorList>
            <person name="Hagestad O.C."/>
            <person name="Hou L."/>
            <person name="Andersen J.H."/>
            <person name="Hansen E.H."/>
            <person name="Altermark B."/>
            <person name="Li C."/>
            <person name="Kuhnert E."/>
            <person name="Cox R.J."/>
            <person name="Crous P.W."/>
            <person name="Spatafora J.W."/>
            <person name="Lail K."/>
            <person name="Amirebrahimi M."/>
            <person name="Lipzen A."/>
            <person name="Pangilinan J."/>
            <person name="Andreopoulos W."/>
            <person name="Hayes R.D."/>
            <person name="Ng V."/>
            <person name="Grigoriev I.V."/>
            <person name="Jackson S.A."/>
            <person name="Sutton T.D.S."/>
            <person name="Dobson A.D.W."/>
            <person name="Rama T."/>
        </authorList>
    </citation>
    <scope>NUCLEOTIDE SEQUENCE</scope>
    <source>
        <strain evidence="12">TRa018bII</strain>
    </source>
</reference>
<dbReference type="EMBL" id="MU251443">
    <property type="protein sequence ID" value="KAG9235045.1"/>
    <property type="molecule type" value="Genomic_DNA"/>
</dbReference>
<sequence>MPSLLIIVFILQLTIHSVNTFGVATINSLLWTLFNMLPVPTSKAAAEQNDLKSQFLELRKEMNATSSQDEFAKWAKLRRQHDKLLEQIEKTKSTLDSTKSTFDSVVNGLRWLGLNGVRMLLQFWFQKQPMFWLPKGWAPYYAEWLLSFPRAPVGSVSIQSWSIACMAIILLVSDALVSAVGLALAPKAPSKTAEPRKAPSEEKAARAEESRSQSEKKEL</sequence>
<dbReference type="Pfam" id="PF04420">
    <property type="entry name" value="CHD5"/>
    <property type="match status" value="1"/>
</dbReference>
<keyword evidence="3 9" id="KW-0813">Transport</keyword>
<organism evidence="12 13">
    <name type="scientific">Amylocarpus encephaloides</name>
    <dbReference type="NCBI Taxonomy" id="45428"/>
    <lineage>
        <taxon>Eukaryota</taxon>
        <taxon>Fungi</taxon>
        <taxon>Dikarya</taxon>
        <taxon>Ascomycota</taxon>
        <taxon>Pezizomycotina</taxon>
        <taxon>Leotiomycetes</taxon>
        <taxon>Helotiales</taxon>
        <taxon>Helotiales incertae sedis</taxon>
        <taxon>Amylocarpus</taxon>
    </lineage>
</organism>
<keyword evidence="13" id="KW-1185">Reference proteome</keyword>
<evidence type="ECO:0000256" key="2">
    <source>
        <dbReference type="ARBA" id="ARBA00010799"/>
    </source>
</evidence>
<feature type="region of interest" description="Disordered" evidence="10">
    <location>
        <begin position="186"/>
        <end position="219"/>
    </location>
</feature>
<dbReference type="PANTHER" id="PTHR42650:SF1">
    <property type="entry name" value="GUIDED ENTRY OF TAIL-ANCHORED PROTEINS FACTOR 1"/>
    <property type="match status" value="1"/>
</dbReference>
<comment type="subcellular location">
    <subcellularLocation>
        <location evidence="1">Endoplasmic reticulum membrane</location>
        <topology evidence="1">Multi-pass membrane protein</topology>
    </subcellularLocation>
</comment>
<comment type="caution">
    <text evidence="9">Lacks conserved residue(s) required for the propagation of feature annotation.</text>
</comment>
<feature type="signal peptide" evidence="11">
    <location>
        <begin position="1"/>
        <end position="20"/>
    </location>
</feature>
<dbReference type="PANTHER" id="PTHR42650">
    <property type="entry name" value="TAIL-ANCHORED PROTEIN INSERTION RECEPTOR WRB"/>
    <property type="match status" value="1"/>
</dbReference>
<proteinExistence type="inferred from homology"/>
<evidence type="ECO:0000256" key="11">
    <source>
        <dbReference type="SAM" id="SignalP"/>
    </source>
</evidence>